<keyword evidence="2" id="KW-0472">Membrane</keyword>
<sequence length="764" mass="84789">MNNPAVALYCSDAKCQAANDLNHKFCQACSTPLLRRYLWMIGGDVRDVAQGTLLEERYQVCQARIVLDTKPAESPTPPEDIPEAIAPYLKLIPYRLHLPQVYGIISLANRPTPTWLLEYGTLPNAPDFSTGHILPSLLQQWPHATAVRQLNWLWQIAQLWEPLENQGVVSSLLSPALIRVQGQILKLAELQGDTRRENPEIPTLSHLGQLWLTWQPLASPLIRKFIQQLAEALQNGKISDSHQLIYVLDQAIAQATQARQQEHHLSTATDAGPSRSHNEDACYPPHNTRQSLAQGENSLAIVCDGIGGHDGGEIASQLAIEALQQSVQPLLAEPPAQSPEIITELLETAISRANDLISQRNDSEQRQMRKRMGTTLVMTLSHQHQMFCAHVGDSRIYWITRSGCHQLTLDDDIASREVRLGYALYLDAVSYPNAGALVQALGMSASTRLYPNVGRVIIDEDSVFLLCSDGLSDDDRVDQYWATEILPILTEKRDLKTVTDRLMEIGQTKNGHDNITIALVHCQVQAKPATGSNLITLPPLHELPAPSIYHKTQTPAPLDEPTEPMLKLKPRLNWVQRSLLAGGILLGLVLALGSLSWFMFPEMRQQADRLLGNSPARPPVASPPPISPPTTLPQPTQSITEVSLNQWVVFERSVELYPSPEVVSNPQTIPPQTPLQIRSRSTRGEQVTWIQFRHCLPSPREEGINPEETTPPSPGITSPDSPMPPNEGELEEEFKVGWMRVDLTREAQMLLVTVVAPVTDCLPE</sequence>
<dbReference type="PROSITE" id="PS51746">
    <property type="entry name" value="PPM_2"/>
    <property type="match status" value="1"/>
</dbReference>
<dbReference type="CDD" id="cd00143">
    <property type="entry name" value="PP2Cc"/>
    <property type="match status" value="1"/>
</dbReference>
<dbReference type="SMART" id="SM00331">
    <property type="entry name" value="PP2C_SIG"/>
    <property type="match status" value="1"/>
</dbReference>
<evidence type="ECO:0000256" key="2">
    <source>
        <dbReference type="SAM" id="Phobius"/>
    </source>
</evidence>
<feature type="region of interest" description="Disordered" evidence="1">
    <location>
        <begin position="611"/>
        <end position="635"/>
    </location>
</feature>
<feature type="transmembrane region" description="Helical" evidence="2">
    <location>
        <begin position="579"/>
        <end position="600"/>
    </location>
</feature>
<feature type="region of interest" description="Disordered" evidence="1">
    <location>
        <begin position="258"/>
        <end position="290"/>
    </location>
</feature>
<feature type="compositionally biased region" description="Pro residues" evidence="1">
    <location>
        <begin position="616"/>
        <end position="632"/>
    </location>
</feature>
<dbReference type="SMART" id="SM00332">
    <property type="entry name" value="PP2Cc"/>
    <property type="match status" value="1"/>
</dbReference>
<evidence type="ECO:0000313" key="5">
    <source>
        <dbReference type="Proteomes" id="UP001526426"/>
    </source>
</evidence>
<feature type="domain" description="PPM-type phosphatase" evidence="3">
    <location>
        <begin position="264"/>
        <end position="522"/>
    </location>
</feature>
<evidence type="ECO:0000259" key="3">
    <source>
        <dbReference type="PROSITE" id="PS51746"/>
    </source>
</evidence>
<accession>A0ABT3L4W7</accession>
<dbReference type="Gene3D" id="3.60.40.10">
    <property type="entry name" value="PPM-type phosphatase domain"/>
    <property type="match status" value="1"/>
</dbReference>
<keyword evidence="5" id="KW-1185">Reference proteome</keyword>
<dbReference type="Pfam" id="PF13672">
    <property type="entry name" value="PP2C_2"/>
    <property type="match status" value="1"/>
</dbReference>
<dbReference type="EMBL" id="JAIHOM010000040">
    <property type="protein sequence ID" value="MCW6036556.1"/>
    <property type="molecule type" value="Genomic_DNA"/>
</dbReference>
<dbReference type="InterPro" id="IPR001932">
    <property type="entry name" value="PPM-type_phosphatase-like_dom"/>
</dbReference>
<dbReference type="RefSeq" id="WP_265264330.1">
    <property type="nucleotide sequence ID" value="NZ_JAIHOM010000040.1"/>
</dbReference>
<name>A0ABT3L4W7_9CYAN</name>
<organism evidence="4 5">
    <name type="scientific">Spirulina subsalsa FACHB-351</name>
    <dbReference type="NCBI Taxonomy" id="234711"/>
    <lineage>
        <taxon>Bacteria</taxon>
        <taxon>Bacillati</taxon>
        <taxon>Cyanobacteriota</taxon>
        <taxon>Cyanophyceae</taxon>
        <taxon>Spirulinales</taxon>
        <taxon>Spirulinaceae</taxon>
        <taxon>Spirulina</taxon>
    </lineage>
</organism>
<keyword evidence="2" id="KW-1133">Transmembrane helix</keyword>
<keyword evidence="2" id="KW-0812">Transmembrane</keyword>
<proteinExistence type="predicted"/>
<comment type="caution">
    <text evidence="4">The sequence shown here is derived from an EMBL/GenBank/DDBJ whole genome shotgun (WGS) entry which is preliminary data.</text>
</comment>
<dbReference type="SUPFAM" id="SSF81606">
    <property type="entry name" value="PP2C-like"/>
    <property type="match status" value="1"/>
</dbReference>
<reference evidence="4 5" key="1">
    <citation type="submission" date="2021-08" db="EMBL/GenBank/DDBJ databases">
        <title>Draft genome sequence of Spirulina subsalsa with high tolerance to salinity and hype-accumulation of phycocyanin.</title>
        <authorList>
            <person name="Pei H."/>
            <person name="Jiang L."/>
        </authorList>
    </citation>
    <scope>NUCLEOTIDE SEQUENCE [LARGE SCALE GENOMIC DNA]</scope>
    <source>
        <strain evidence="4 5">FACHB-351</strain>
    </source>
</reference>
<dbReference type="Proteomes" id="UP001526426">
    <property type="component" value="Unassembled WGS sequence"/>
</dbReference>
<protein>
    <submittedName>
        <fullName evidence="4">Protein phosphatase 2C domain-containing protein</fullName>
    </submittedName>
</protein>
<dbReference type="InterPro" id="IPR036457">
    <property type="entry name" value="PPM-type-like_dom_sf"/>
</dbReference>
<gene>
    <name evidence="4" type="ORF">K4A83_09815</name>
</gene>
<evidence type="ECO:0000256" key="1">
    <source>
        <dbReference type="SAM" id="MobiDB-lite"/>
    </source>
</evidence>
<feature type="region of interest" description="Disordered" evidence="1">
    <location>
        <begin position="697"/>
        <end position="728"/>
    </location>
</feature>
<evidence type="ECO:0000313" key="4">
    <source>
        <dbReference type="EMBL" id="MCW6036556.1"/>
    </source>
</evidence>